<dbReference type="GO" id="GO:0080120">
    <property type="term" value="P:CAAX-box protein maturation"/>
    <property type="evidence" value="ECO:0007669"/>
    <property type="project" value="UniProtKB-ARBA"/>
</dbReference>
<dbReference type="Pfam" id="PF02517">
    <property type="entry name" value="Rce1-like"/>
    <property type="match status" value="1"/>
</dbReference>
<name>A0A1I2QE88_9CORY</name>
<accession>A0A1I2QE88</accession>
<keyword evidence="1" id="KW-0472">Membrane</keyword>
<evidence type="ECO:0000313" key="3">
    <source>
        <dbReference type="EMBL" id="SFG25679.1"/>
    </source>
</evidence>
<feature type="transmembrane region" description="Helical" evidence="1">
    <location>
        <begin position="243"/>
        <end position="267"/>
    </location>
</feature>
<proteinExistence type="predicted"/>
<dbReference type="GO" id="GO:0006508">
    <property type="term" value="P:proteolysis"/>
    <property type="evidence" value="ECO:0007669"/>
    <property type="project" value="UniProtKB-KW"/>
</dbReference>
<keyword evidence="3" id="KW-0645">Protease</keyword>
<reference evidence="3 4" key="1">
    <citation type="submission" date="2016-10" db="EMBL/GenBank/DDBJ databases">
        <authorList>
            <person name="de Groot N.N."/>
        </authorList>
    </citation>
    <scope>NUCLEOTIDE SEQUENCE [LARGE SCALE GENOMIC DNA]</scope>
    <source>
        <strain>J11</strain>
        <strain evidence="4">PG 39</strain>
    </source>
</reference>
<feature type="transmembrane region" description="Helical" evidence="1">
    <location>
        <begin position="123"/>
        <end position="141"/>
    </location>
</feature>
<dbReference type="OrthoDB" id="2233577at2"/>
<evidence type="ECO:0000313" key="4">
    <source>
        <dbReference type="Proteomes" id="UP000199065"/>
    </source>
</evidence>
<dbReference type="EMBL" id="FOPJ01000002">
    <property type="protein sequence ID" value="SFG25679.1"/>
    <property type="molecule type" value="Genomic_DNA"/>
</dbReference>
<keyword evidence="1" id="KW-0812">Transmembrane</keyword>
<keyword evidence="3" id="KW-0378">Hydrolase</keyword>
<dbReference type="GO" id="GO:0004175">
    <property type="term" value="F:endopeptidase activity"/>
    <property type="evidence" value="ECO:0007669"/>
    <property type="project" value="UniProtKB-ARBA"/>
</dbReference>
<dbReference type="InterPro" id="IPR052710">
    <property type="entry name" value="CAAX_protease"/>
</dbReference>
<protein>
    <submittedName>
        <fullName evidence="3">CAAX protease self-immunity</fullName>
    </submittedName>
</protein>
<evidence type="ECO:0000259" key="2">
    <source>
        <dbReference type="Pfam" id="PF02517"/>
    </source>
</evidence>
<feature type="transmembrane region" description="Helical" evidence="1">
    <location>
        <begin position="20"/>
        <end position="44"/>
    </location>
</feature>
<feature type="transmembrane region" description="Helical" evidence="1">
    <location>
        <begin position="56"/>
        <end position="73"/>
    </location>
</feature>
<feature type="domain" description="CAAX prenyl protease 2/Lysostaphin resistance protein A-like" evidence="2">
    <location>
        <begin position="123"/>
        <end position="227"/>
    </location>
</feature>
<dbReference type="RefSeq" id="WP_092283890.1">
    <property type="nucleotide sequence ID" value="NZ_FOPJ01000002.1"/>
</dbReference>
<dbReference type="Proteomes" id="UP000199065">
    <property type="component" value="Unassembled WGS sequence"/>
</dbReference>
<feature type="transmembrane region" description="Helical" evidence="1">
    <location>
        <begin position="194"/>
        <end position="223"/>
    </location>
</feature>
<feature type="transmembrane region" description="Helical" evidence="1">
    <location>
        <begin position="161"/>
        <end position="182"/>
    </location>
</feature>
<dbReference type="AlphaFoldDB" id="A0A1I2QE88"/>
<organism evidence="3 4">
    <name type="scientific">Corynebacterium spheniscorum</name>
    <dbReference type="NCBI Taxonomy" id="185761"/>
    <lineage>
        <taxon>Bacteria</taxon>
        <taxon>Bacillati</taxon>
        <taxon>Actinomycetota</taxon>
        <taxon>Actinomycetes</taxon>
        <taxon>Mycobacteriales</taxon>
        <taxon>Corynebacteriaceae</taxon>
        <taxon>Corynebacterium</taxon>
    </lineage>
</organism>
<dbReference type="PANTHER" id="PTHR36435">
    <property type="entry name" value="SLR1288 PROTEIN"/>
    <property type="match status" value="1"/>
</dbReference>
<feature type="transmembrane region" description="Helical" evidence="1">
    <location>
        <begin position="93"/>
        <end position="111"/>
    </location>
</feature>
<dbReference type="STRING" id="185761.SAMN05660282_00376"/>
<gene>
    <name evidence="3" type="ORF">SAMN05660282_00376</name>
</gene>
<dbReference type="PANTHER" id="PTHR36435:SF1">
    <property type="entry name" value="CAAX AMINO TERMINAL PROTEASE FAMILY PROTEIN"/>
    <property type="match status" value="1"/>
</dbReference>
<dbReference type="InterPro" id="IPR003675">
    <property type="entry name" value="Rce1/LyrA-like_dom"/>
</dbReference>
<keyword evidence="1" id="KW-1133">Transmembrane helix</keyword>
<evidence type="ECO:0000256" key="1">
    <source>
        <dbReference type="SAM" id="Phobius"/>
    </source>
</evidence>
<sequence>MLSTQQHTKYPLRRFLPTSAGAWTLAILGAVAALFTLYLSVTVFHATTTHSPRMALAYLAPIALVVFLVWATGLLPKLRPSGQASLKDHLSPAWYLLFVALAVLLLALLGAQGKQLVIPSLGTLLTVIIVNLLIGLFEEILCRGFIQNILLFQARRTGRSVWWSIVWASIIFGVMHVTNLIGQPHLKIATLSQIIYAIAAGIILGTAYYISGNIWVVALIHGLVDFLSSFGEVLLPPATPGGIVPDSTLGAAIIQVMILLPGIWLAWHALRKHTDRIDQPS</sequence>
<keyword evidence="4" id="KW-1185">Reference proteome</keyword>